<dbReference type="EMBL" id="QUSY01000017">
    <property type="protein sequence ID" value="RHY34816.1"/>
    <property type="molecule type" value="Genomic_DNA"/>
</dbReference>
<proteinExistence type="predicted"/>
<feature type="coiled-coil region" evidence="1">
    <location>
        <begin position="664"/>
        <end position="691"/>
    </location>
</feature>
<dbReference type="Proteomes" id="UP000285060">
    <property type="component" value="Unassembled WGS sequence"/>
</dbReference>
<dbReference type="PROSITE" id="PS50096">
    <property type="entry name" value="IQ"/>
    <property type="match status" value="1"/>
</dbReference>
<evidence type="ECO:0000313" key="3">
    <source>
        <dbReference type="Proteomes" id="UP000285060"/>
    </source>
</evidence>
<comment type="caution">
    <text evidence="2">The sequence shown here is derived from an EMBL/GenBank/DDBJ whole genome shotgun (WGS) entry which is preliminary data.</text>
</comment>
<sequence length="1035" mass="117640">MVVRAFGTGVLAAAGAYWSVRTLVQERTGDSMLRLGEMRNRLNPPLRQKTKKVVIAPYAVEHEYYTAVREGWNSGVLALRKNVIEFFDEMDKATKPRAPESAATTVNSDVWTPRQFSMDPLHVEIEGEAEYLRGRLATATSDAAVLRDQIHRRTQLLDELRAAYIRDVVVMKDRLWKHGIRTDAELHALPSADVKPLLPLFSPAESLLRIRPCAEEAWMKAEMAAQVAMQQLATMKAAKDNVDEALATMTEDAATFRRMLAKEQKLTAFLQDEKKRLKGKLDAMAARATHHATTESTVVHLETMVAKLQTAAAAADMAVSQLKAELTQTQAEHAIAMQTAAAAAAAELETQSKDWQRKFDRCEERQVKAGQVIQSLERDVERFENAATEIETRVELRHMQDLNALSLKWQREVDAHAATKQRMTNAMADLEQRLQDAVVALLPAQEQLAATQQQLDERTRERDASIAQYTTLDDLFRTKTKLWQTKYDEMDGQWRSTKLTTWRSVRWRVHLQAILKQYAAWCLWLQHVLRQSKAVWRQQRAKMEGLLSDAYRRLERSMQSYEDQRREARELARSLEDKLRIATDTLKQRTLEHAMANRNVVRAECTISQLEAQVQTLTSALESQWEVSGGMLMAAEEAAARHIEAGRAWQATYLDARDEWAAETHVWEAKVARLQDDVERARRERHAAEGKTVKFLERQARIAPSQSHGEKTLECMAIQQEMADVGAERKLAGEHRRVAMYDDMVDNLTNVLRDQQRRQLENERRISALQQCHGEATAAMDLEWMAATCAATTIQMMWRGWRARRLRPHKKGIYLMETNHVIQTTEDGRRASVRRLHLVRATQSTTVALTELGLVDVPAILAQGATTAGGRARSMKRRASTASTTRLGSIKATASDGPNAIETATTAIAAQLIQNAWKSMRLRMERRNIPLGEPGRMALESRIQTLRQQHRRMTDTLRGIGMVCRQQAQLVALKVAFRSNDKSREWRYRSRNIPPLLKYRLQHPLKPTGVVTATGQTTHMVPHERLDSNKQSSTR</sequence>
<dbReference type="VEuPathDB" id="FungiDB:H310_10511"/>
<dbReference type="CDD" id="cd23767">
    <property type="entry name" value="IQCD"/>
    <property type="match status" value="1"/>
</dbReference>
<evidence type="ECO:0000256" key="1">
    <source>
        <dbReference type="SAM" id="Coils"/>
    </source>
</evidence>
<name>A0A3R6VTN6_9STRA</name>
<feature type="coiled-coil region" evidence="1">
    <location>
        <begin position="551"/>
        <end position="620"/>
    </location>
</feature>
<keyword evidence="3" id="KW-1185">Reference proteome</keyword>
<keyword evidence="1" id="KW-0175">Coiled coil</keyword>
<dbReference type="AlphaFoldDB" id="A0A3R6VTN6"/>
<feature type="coiled-coil region" evidence="1">
    <location>
        <begin position="312"/>
        <end position="440"/>
    </location>
</feature>
<accession>A0A3R6VTN6</accession>
<gene>
    <name evidence="2" type="ORF">DYB32_000608</name>
</gene>
<reference evidence="2 3" key="1">
    <citation type="submission" date="2018-08" db="EMBL/GenBank/DDBJ databases">
        <title>Aphanomyces genome sequencing and annotation.</title>
        <authorList>
            <person name="Minardi D."/>
            <person name="Oidtmann B."/>
            <person name="Van Der Giezen M."/>
            <person name="Studholme D.J."/>
        </authorList>
    </citation>
    <scope>NUCLEOTIDE SEQUENCE [LARGE SCALE GENOMIC DNA]</scope>
    <source>
        <strain evidence="2 3">NJM0002</strain>
    </source>
</reference>
<organism evidence="2 3">
    <name type="scientific">Aphanomyces invadans</name>
    <dbReference type="NCBI Taxonomy" id="157072"/>
    <lineage>
        <taxon>Eukaryota</taxon>
        <taxon>Sar</taxon>
        <taxon>Stramenopiles</taxon>
        <taxon>Oomycota</taxon>
        <taxon>Saprolegniomycetes</taxon>
        <taxon>Saprolegniales</taxon>
        <taxon>Verrucalvaceae</taxon>
        <taxon>Aphanomyces</taxon>
    </lineage>
</organism>
<evidence type="ECO:0000313" key="2">
    <source>
        <dbReference type="EMBL" id="RHY34816.1"/>
    </source>
</evidence>
<dbReference type="VEuPathDB" id="FungiDB:H310_10510"/>
<protein>
    <submittedName>
        <fullName evidence="2">Uncharacterized protein</fullName>
    </submittedName>
</protein>